<gene>
    <name evidence="5" type="ORF">GCM10009749_25080</name>
</gene>
<dbReference type="Pfam" id="PF13191">
    <property type="entry name" value="AAA_16"/>
    <property type="match status" value="1"/>
</dbReference>
<dbReference type="InterPro" id="IPR011990">
    <property type="entry name" value="TPR-like_helical_dom_sf"/>
</dbReference>
<dbReference type="SMART" id="SM00421">
    <property type="entry name" value="HTH_LUXR"/>
    <property type="match status" value="1"/>
</dbReference>
<reference evidence="5 6" key="1">
    <citation type="journal article" date="2019" name="Int. J. Syst. Evol. Microbiol.">
        <title>The Global Catalogue of Microorganisms (GCM) 10K type strain sequencing project: providing services to taxonomists for standard genome sequencing and annotation.</title>
        <authorList>
            <consortium name="The Broad Institute Genomics Platform"/>
            <consortium name="The Broad Institute Genome Sequencing Center for Infectious Disease"/>
            <person name="Wu L."/>
            <person name="Ma J."/>
        </authorList>
    </citation>
    <scope>NUCLEOTIDE SEQUENCE [LARGE SCALE GENOMIC DNA]</scope>
    <source>
        <strain evidence="5 6">JCM 14322</strain>
    </source>
</reference>
<evidence type="ECO:0000256" key="2">
    <source>
        <dbReference type="ARBA" id="ARBA00022840"/>
    </source>
</evidence>
<dbReference type="Pfam" id="PF00196">
    <property type="entry name" value="GerE"/>
    <property type="match status" value="1"/>
</dbReference>
<accession>A0ABN2MA17</accession>
<dbReference type="Proteomes" id="UP001500002">
    <property type="component" value="Unassembled WGS sequence"/>
</dbReference>
<dbReference type="InterPro" id="IPR041664">
    <property type="entry name" value="AAA_16"/>
</dbReference>
<dbReference type="InterPro" id="IPR036388">
    <property type="entry name" value="WH-like_DNA-bd_sf"/>
</dbReference>
<feature type="region of interest" description="Disordered" evidence="3">
    <location>
        <begin position="887"/>
        <end position="906"/>
    </location>
</feature>
<dbReference type="Gene3D" id="1.10.10.10">
    <property type="entry name" value="Winged helix-like DNA-binding domain superfamily/Winged helix DNA-binding domain"/>
    <property type="match status" value="1"/>
</dbReference>
<dbReference type="Gene3D" id="1.25.40.10">
    <property type="entry name" value="Tetratricopeptide repeat domain"/>
    <property type="match status" value="1"/>
</dbReference>
<dbReference type="CDD" id="cd06170">
    <property type="entry name" value="LuxR_C_like"/>
    <property type="match status" value="1"/>
</dbReference>
<keyword evidence="1" id="KW-0547">Nucleotide-binding</keyword>
<keyword evidence="2" id="KW-0067">ATP-binding</keyword>
<dbReference type="InterPro" id="IPR000792">
    <property type="entry name" value="Tscrpt_reg_LuxR_C"/>
</dbReference>
<evidence type="ECO:0000259" key="4">
    <source>
        <dbReference type="PROSITE" id="PS50043"/>
    </source>
</evidence>
<dbReference type="RefSeq" id="WP_344296647.1">
    <property type="nucleotide sequence ID" value="NZ_BAAANJ010000009.1"/>
</dbReference>
<comment type="caution">
    <text evidence="5">The sequence shown here is derived from an EMBL/GenBank/DDBJ whole genome shotgun (WGS) entry which is preliminary data.</text>
</comment>
<evidence type="ECO:0000313" key="5">
    <source>
        <dbReference type="EMBL" id="GAA1814562.1"/>
    </source>
</evidence>
<dbReference type="PANTHER" id="PTHR16305">
    <property type="entry name" value="TESTICULAR SOLUBLE ADENYLYL CYCLASE"/>
    <property type="match status" value="1"/>
</dbReference>
<dbReference type="SUPFAM" id="SSF48452">
    <property type="entry name" value="TPR-like"/>
    <property type="match status" value="1"/>
</dbReference>
<dbReference type="SUPFAM" id="SSF46894">
    <property type="entry name" value="C-terminal effector domain of the bipartite response regulators"/>
    <property type="match status" value="1"/>
</dbReference>
<evidence type="ECO:0000256" key="3">
    <source>
        <dbReference type="SAM" id="MobiDB-lite"/>
    </source>
</evidence>
<protein>
    <submittedName>
        <fullName evidence="5">LuxR family transcriptional regulator</fullName>
    </submittedName>
</protein>
<dbReference type="EMBL" id="BAAANJ010000009">
    <property type="protein sequence ID" value="GAA1814562.1"/>
    <property type="molecule type" value="Genomic_DNA"/>
</dbReference>
<feature type="domain" description="HTH luxR-type" evidence="4">
    <location>
        <begin position="901"/>
        <end position="966"/>
    </location>
</feature>
<evidence type="ECO:0000256" key="1">
    <source>
        <dbReference type="ARBA" id="ARBA00022741"/>
    </source>
</evidence>
<dbReference type="PRINTS" id="PR00038">
    <property type="entry name" value="HTHLUXR"/>
</dbReference>
<name>A0ABN2MA17_9MICO</name>
<evidence type="ECO:0000313" key="6">
    <source>
        <dbReference type="Proteomes" id="UP001500002"/>
    </source>
</evidence>
<dbReference type="PANTHER" id="PTHR16305:SF35">
    <property type="entry name" value="TRANSCRIPTIONAL ACTIVATOR DOMAIN"/>
    <property type="match status" value="1"/>
</dbReference>
<keyword evidence="6" id="KW-1185">Reference proteome</keyword>
<dbReference type="PROSITE" id="PS50043">
    <property type="entry name" value="HTH_LUXR_2"/>
    <property type="match status" value="1"/>
</dbReference>
<dbReference type="InterPro" id="IPR027417">
    <property type="entry name" value="P-loop_NTPase"/>
</dbReference>
<organism evidence="5 6">
    <name type="scientific">Agromyces neolithicus</name>
    <dbReference type="NCBI Taxonomy" id="269420"/>
    <lineage>
        <taxon>Bacteria</taxon>
        <taxon>Bacillati</taxon>
        <taxon>Actinomycetota</taxon>
        <taxon>Actinomycetes</taxon>
        <taxon>Micrococcales</taxon>
        <taxon>Microbacteriaceae</taxon>
        <taxon>Agromyces</taxon>
    </lineage>
</organism>
<sequence length="970" mass="103645">MRSPVSSPTMIGRAADLDDMRAALDGSLGGSPHGIVISGEAGIGKSRLLDEFLAAVPDDVLVLTGQCVDIGSVGAPFASVRRVLRGLVAALGPEKVADAAGYGVSALAAILPELGVEARPIAESGTDELIDAIGTTIAAIAVEHPLAIVLEDVHWADAATLALLKALPRVLRTGRVLVVLTVRTDDVDERHPLRPVLAEIERSRAVTSIEIRRLDRDQVAEQMIAILGTDPLAHTVDRVFERSGGVPFLVEELILLGEDELPTSLRGVLLTRYDTLEPSTRELLRVLAAGGAVVSDDVLADVHDVPAAQLDDDLRAALAAFMVTATSEGYAFRHALVREALRGDLLPRESVRVHTRYAEVLEASPTASAADVASHWIAARDAPRALSASAAAMEEARQNLATVAIAEFGEQCLTLWDQVPDAAARAGRDRATLLLEVADAHWNSAEVERALQRCNDALAACDRTEVVLYARALTLKGRIMTELGMLGSREVLLEALALLDEWHPEEIEQRARIAIWVGAGFGYEADLVQAFSYTRRAVKLAEQITGGTTRASAGALLGRMLVLSGEVDEGFRLFETGRQTDWGDSTDRYRWASAVSDTYLQLGRYDDVVRIVDDAVEASRTSGRERMWGTVVAINAAQALYERGDFERADEILRHGRALGLSPLVEAFSVEMRIQALVWRDDAAGAEAEIARNRELLDRFAETDAQDRVYQALFRGWLPLIRGDLDTAWAAVTAVPPSELVSLPGPGMPILTLTGAVLAARRSRDGEPSAVDAAAIVSSVRAAFDELPHWDTVPRWRAVFDAEVSGPSGVGDDASSWEAAVTAVDHPTIPVYVLPYALLRQAQAELAAGDRAAAAETAGRAVRAGEASGVMLFARLAREFAEQAGLAPAGERAGERADAPGRATSVGLTEREAQVLDLIAEGLSNGQIGERLFISTKTASVHVSAILRKLGVASRTEAAVVAERLRAGIA</sequence>
<proteinExistence type="predicted"/>
<dbReference type="InterPro" id="IPR016032">
    <property type="entry name" value="Sig_transdc_resp-reg_C-effctor"/>
</dbReference>
<dbReference type="SUPFAM" id="SSF52540">
    <property type="entry name" value="P-loop containing nucleoside triphosphate hydrolases"/>
    <property type="match status" value="1"/>
</dbReference>